<sequence length="314" mass="33849">MRVAVLICTFVAALFAAVPARAECLAAPDLPADAAAGPAAHDRQGRLVAPVMVNGQGPFRFIVDTGANRSVLSRRLAEQLGLVPSGVGMVHSIDNVSEAPLASITSLRYGALDLPSGATPLLEGPVLAGEDGLLGVDGMRGRRLRMDFERRCIEITPARNAGMLRGWEMVRGELRFGHLVMVRAAVRGVRVNVLIDTGSDTSLANTALQEALRTRMRDSDEAFGAPRAFTAGQTVVLDNIMVISQLSMGELELDNVAAYVGDFHIFALWDLLEDPTLLIGMDVLSQTKGLAIDYDRARVFFDLGDRRRGRWAVN</sequence>
<evidence type="ECO:0000313" key="4">
    <source>
        <dbReference type="EMBL" id="QGZ94159.1"/>
    </source>
</evidence>
<dbReference type="Gene3D" id="2.40.70.10">
    <property type="entry name" value="Acid Proteases"/>
    <property type="match status" value="2"/>
</dbReference>
<gene>
    <name evidence="4" type="ORF">DSM104635_00975</name>
</gene>
<dbReference type="InterPro" id="IPR021109">
    <property type="entry name" value="Peptidase_aspartic_dom_sf"/>
</dbReference>
<dbReference type="Pfam" id="PF13650">
    <property type="entry name" value="Asp_protease_2"/>
    <property type="match status" value="2"/>
</dbReference>
<dbReference type="PROSITE" id="PS00141">
    <property type="entry name" value="ASP_PROTEASE"/>
    <property type="match status" value="1"/>
</dbReference>
<dbReference type="PROSITE" id="PS50175">
    <property type="entry name" value="ASP_PROT_RETROV"/>
    <property type="match status" value="1"/>
</dbReference>
<feature type="signal peptide" evidence="2">
    <location>
        <begin position="1"/>
        <end position="22"/>
    </location>
</feature>
<dbReference type="InterPro" id="IPR001969">
    <property type="entry name" value="Aspartic_peptidase_AS"/>
</dbReference>
<name>A0A6I6MI54_9CAUL</name>
<evidence type="ECO:0000256" key="1">
    <source>
        <dbReference type="ARBA" id="ARBA00022801"/>
    </source>
</evidence>
<keyword evidence="1" id="KW-0378">Hydrolase</keyword>
<dbReference type="InterPro" id="IPR001995">
    <property type="entry name" value="Peptidase_A2_cat"/>
</dbReference>
<dbReference type="CDD" id="cd05483">
    <property type="entry name" value="retropepsin_like_bacteria"/>
    <property type="match status" value="1"/>
</dbReference>
<dbReference type="RefSeq" id="WP_158765119.1">
    <property type="nucleotide sequence ID" value="NZ_CP047045.1"/>
</dbReference>
<reference evidence="5" key="1">
    <citation type="submission" date="2019-12" db="EMBL/GenBank/DDBJ databases">
        <title>Complete genome of Terracaulis silvestris 0127_4.</title>
        <authorList>
            <person name="Vieira S."/>
            <person name="Riedel T."/>
            <person name="Sproer C."/>
            <person name="Pascual J."/>
            <person name="Boedeker C."/>
            <person name="Overmann J."/>
        </authorList>
    </citation>
    <scope>NUCLEOTIDE SEQUENCE [LARGE SCALE GENOMIC DNA]</scope>
    <source>
        <strain evidence="5">0127_4</strain>
    </source>
</reference>
<accession>A0A6I6MI54</accession>
<keyword evidence="2" id="KW-0732">Signal</keyword>
<dbReference type="KEGG" id="tsv:DSM104635_00975"/>
<evidence type="ECO:0000313" key="5">
    <source>
        <dbReference type="Proteomes" id="UP000431269"/>
    </source>
</evidence>
<evidence type="ECO:0000256" key="2">
    <source>
        <dbReference type="SAM" id="SignalP"/>
    </source>
</evidence>
<dbReference type="GO" id="GO:0004190">
    <property type="term" value="F:aspartic-type endopeptidase activity"/>
    <property type="evidence" value="ECO:0007669"/>
    <property type="project" value="InterPro"/>
</dbReference>
<dbReference type="AlphaFoldDB" id="A0A6I6MI54"/>
<organism evidence="4 5">
    <name type="scientific">Terricaulis silvestris</name>
    <dbReference type="NCBI Taxonomy" id="2686094"/>
    <lineage>
        <taxon>Bacteria</taxon>
        <taxon>Pseudomonadati</taxon>
        <taxon>Pseudomonadota</taxon>
        <taxon>Alphaproteobacteria</taxon>
        <taxon>Caulobacterales</taxon>
        <taxon>Caulobacteraceae</taxon>
        <taxon>Terricaulis</taxon>
    </lineage>
</organism>
<keyword evidence="5" id="KW-1185">Reference proteome</keyword>
<proteinExistence type="predicted"/>
<dbReference type="EMBL" id="CP047045">
    <property type="protein sequence ID" value="QGZ94159.1"/>
    <property type="molecule type" value="Genomic_DNA"/>
</dbReference>
<feature type="domain" description="Peptidase A2" evidence="3">
    <location>
        <begin position="59"/>
        <end position="74"/>
    </location>
</feature>
<dbReference type="GO" id="GO:0006508">
    <property type="term" value="P:proteolysis"/>
    <property type="evidence" value="ECO:0007669"/>
    <property type="project" value="UniProtKB-KW"/>
</dbReference>
<feature type="chain" id="PRO_5026212061" evidence="2">
    <location>
        <begin position="23"/>
        <end position="314"/>
    </location>
</feature>
<evidence type="ECO:0000259" key="3">
    <source>
        <dbReference type="PROSITE" id="PS50175"/>
    </source>
</evidence>
<dbReference type="InterPro" id="IPR034122">
    <property type="entry name" value="Retropepsin-like_bacterial"/>
</dbReference>
<keyword evidence="4" id="KW-0645">Protease</keyword>
<dbReference type="Proteomes" id="UP000431269">
    <property type="component" value="Chromosome"/>
</dbReference>
<protein>
    <submittedName>
        <fullName evidence="4">Clan AA aspartic protease</fullName>
    </submittedName>
</protein>
<dbReference type="SUPFAM" id="SSF50630">
    <property type="entry name" value="Acid proteases"/>
    <property type="match status" value="2"/>
</dbReference>